<dbReference type="Proteomes" id="UP001500274">
    <property type="component" value="Unassembled WGS sequence"/>
</dbReference>
<dbReference type="EMBL" id="BAAARI010000011">
    <property type="protein sequence ID" value="GAA2577169.1"/>
    <property type="molecule type" value="Genomic_DNA"/>
</dbReference>
<sequence length="75" mass="7815">MFGTSPIVAPHIAWCITPAYPVSVSERHVGDVLSGVDPELVARARAAAEARGEDFAAVVARILAQYAETPPPTSG</sequence>
<evidence type="ECO:0000313" key="2">
    <source>
        <dbReference type="Proteomes" id="UP001500274"/>
    </source>
</evidence>
<reference evidence="1 2" key="1">
    <citation type="journal article" date="2019" name="Int. J. Syst. Evol. Microbiol.">
        <title>The Global Catalogue of Microorganisms (GCM) 10K type strain sequencing project: providing services to taxonomists for standard genome sequencing and annotation.</title>
        <authorList>
            <consortium name="The Broad Institute Genomics Platform"/>
            <consortium name="The Broad Institute Genome Sequencing Center for Infectious Disease"/>
            <person name="Wu L."/>
            <person name="Ma J."/>
        </authorList>
    </citation>
    <scope>NUCLEOTIDE SEQUENCE [LARGE SCALE GENOMIC DNA]</scope>
    <source>
        <strain evidence="1 2">JCM 16365</strain>
    </source>
</reference>
<organism evidence="1 2">
    <name type="scientific">Microbacterium binotii</name>
    <dbReference type="NCBI Taxonomy" id="462710"/>
    <lineage>
        <taxon>Bacteria</taxon>
        <taxon>Bacillati</taxon>
        <taxon>Actinomycetota</taxon>
        <taxon>Actinomycetes</taxon>
        <taxon>Micrococcales</taxon>
        <taxon>Microbacteriaceae</taxon>
        <taxon>Microbacterium</taxon>
    </lineage>
</organism>
<proteinExistence type="predicted"/>
<accession>A0ABN3PB70</accession>
<protein>
    <submittedName>
        <fullName evidence="1">Uncharacterized protein</fullName>
    </submittedName>
</protein>
<comment type="caution">
    <text evidence="1">The sequence shown here is derived from an EMBL/GenBank/DDBJ whole genome shotgun (WGS) entry which is preliminary data.</text>
</comment>
<keyword evidence="2" id="KW-1185">Reference proteome</keyword>
<gene>
    <name evidence="1" type="ORF">GCM10009862_15620</name>
</gene>
<evidence type="ECO:0000313" key="1">
    <source>
        <dbReference type="EMBL" id="GAA2577169.1"/>
    </source>
</evidence>
<name>A0ABN3PB70_9MICO</name>